<comment type="caution">
    <text evidence="2">The sequence shown here is derived from an EMBL/GenBank/DDBJ whole genome shotgun (WGS) entry which is preliminary data.</text>
</comment>
<dbReference type="PATRIC" id="fig|121290.4.peg.707"/>
<accession>A0A109BML4</accession>
<feature type="domain" description="HNH nuclease" evidence="1">
    <location>
        <begin position="211"/>
        <end position="251"/>
    </location>
</feature>
<evidence type="ECO:0000313" key="3">
    <source>
        <dbReference type="Proteomes" id="UP000059074"/>
    </source>
</evidence>
<dbReference type="OrthoDB" id="7181882at2"/>
<keyword evidence="2" id="KW-0255">Endonuclease</keyword>
<proteinExistence type="predicted"/>
<dbReference type="Pfam" id="PF13391">
    <property type="entry name" value="HNH_2"/>
    <property type="match status" value="1"/>
</dbReference>
<dbReference type="EMBL" id="LMTR01000019">
    <property type="protein sequence ID" value="KWT71591.1"/>
    <property type="molecule type" value="Genomic_DNA"/>
</dbReference>
<gene>
    <name evidence="2" type="ORF">APY04_0387</name>
</gene>
<evidence type="ECO:0000259" key="1">
    <source>
        <dbReference type="Pfam" id="PF13391"/>
    </source>
</evidence>
<organism evidence="2 3">
    <name type="scientific">Hyphomicrobium sulfonivorans</name>
    <dbReference type="NCBI Taxonomy" id="121290"/>
    <lineage>
        <taxon>Bacteria</taxon>
        <taxon>Pseudomonadati</taxon>
        <taxon>Pseudomonadota</taxon>
        <taxon>Alphaproteobacteria</taxon>
        <taxon>Hyphomicrobiales</taxon>
        <taxon>Hyphomicrobiaceae</taxon>
        <taxon>Hyphomicrobium</taxon>
    </lineage>
</organism>
<dbReference type="AlphaFoldDB" id="A0A109BML4"/>
<reference evidence="2 3" key="1">
    <citation type="submission" date="2015-10" db="EMBL/GenBank/DDBJ databases">
        <title>Transcriptomic analysis of a linuron degrading triple-species bacterial consortium.</title>
        <authorList>
            <person name="Albers P."/>
        </authorList>
    </citation>
    <scope>NUCLEOTIDE SEQUENCE [LARGE SCALE GENOMIC DNA]</scope>
    <source>
        <strain evidence="2 3">WDL6</strain>
    </source>
</reference>
<dbReference type="RefSeq" id="WP_068459179.1">
    <property type="nucleotide sequence ID" value="NZ_LMTR01000019.1"/>
</dbReference>
<evidence type="ECO:0000313" key="2">
    <source>
        <dbReference type="EMBL" id="KWT71591.1"/>
    </source>
</evidence>
<name>A0A109BML4_HYPSL</name>
<sequence length="302" mass="33731">MVKAVFTTKVIPAYDDLPEVRYNFPRTYLRQAEAALNDWIIYYEPRRTTAAPSSRGGRQSYFAIARVVGIEPDPTRAEHYYAYVSDYLDLDRAVSFREGGDYYESALKRDDGATNKGAFGRAVRSIPDAEFDRILAVGFTQSLPAEAEHAISPALPPGIAEPFTTFDVERAHVLTTLSRPFRDEAFRRQVRAAYDCYCAMSGLKLINGGGRPEVQAAHIKPVAHSGPDSVRNGLALSGTLHWMFDRGLISVAEDHSILRAANVPTDVGRLIRPEGRLLLPNDETFHPHPAFLKFHREHVFKG</sequence>
<keyword evidence="2" id="KW-0378">Hydrolase</keyword>
<keyword evidence="2" id="KW-0540">Nuclease</keyword>
<protein>
    <submittedName>
        <fullName evidence="2">HNH endonuclease family protein</fullName>
    </submittedName>
</protein>
<keyword evidence="3" id="KW-1185">Reference proteome</keyword>
<dbReference type="InterPro" id="IPR003615">
    <property type="entry name" value="HNH_nuc"/>
</dbReference>
<dbReference type="STRING" id="121290.APY04_0387"/>
<dbReference type="Proteomes" id="UP000059074">
    <property type="component" value="Unassembled WGS sequence"/>
</dbReference>
<dbReference type="GO" id="GO:0004519">
    <property type="term" value="F:endonuclease activity"/>
    <property type="evidence" value="ECO:0007669"/>
    <property type="project" value="UniProtKB-KW"/>
</dbReference>